<accession>A0ABW0V3H0</accession>
<reference evidence="3" key="1">
    <citation type="journal article" date="2019" name="Int. J. Syst. Evol. Microbiol.">
        <title>The Global Catalogue of Microorganisms (GCM) 10K type strain sequencing project: providing services to taxonomists for standard genome sequencing and annotation.</title>
        <authorList>
            <consortium name="The Broad Institute Genomics Platform"/>
            <consortium name="The Broad Institute Genome Sequencing Center for Infectious Disease"/>
            <person name="Wu L."/>
            <person name="Ma J."/>
        </authorList>
    </citation>
    <scope>NUCLEOTIDE SEQUENCE [LARGE SCALE GENOMIC DNA]</scope>
    <source>
        <strain evidence="3">CGMCC 4.7248</strain>
    </source>
</reference>
<sequence>MNPLEDDLKQVRIELAAAELESQRLEAQIAALRAKEATLEGLIVKAPELNIQGMTKAEAIVAALAQSSEPMTLGQIADAVTAAGSILKPDGASVYLDGLLKMGKVVRVKRGLYRAA</sequence>
<dbReference type="Proteomes" id="UP001596154">
    <property type="component" value="Unassembled WGS sequence"/>
</dbReference>
<evidence type="ECO:0008006" key="4">
    <source>
        <dbReference type="Google" id="ProtNLM"/>
    </source>
</evidence>
<proteinExistence type="predicted"/>
<dbReference type="RefSeq" id="WP_381031379.1">
    <property type="nucleotide sequence ID" value="NZ_JBHSNY010000021.1"/>
</dbReference>
<dbReference type="EMBL" id="JBHSNY010000021">
    <property type="protein sequence ID" value="MFC5639407.1"/>
    <property type="molecule type" value="Genomic_DNA"/>
</dbReference>
<evidence type="ECO:0000313" key="2">
    <source>
        <dbReference type="EMBL" id="MFC5639407.1"/>
    </source>
</evidence>
<organism evidence="2 3">
    <name type="scientific">Streptomyces bullii</name>
    <dbReference type="NCBI Taxonomy" id="349910"/>
    <lineage>
        <taxon>Bacteria</taxon>
        <taxon>Bacillati</taxon>
        <taxon>Actinomycetota</taxon>
        <taxon>Actinomycetes</taxon>
        <taxon>Kitasatosporales</taxon>
        <taxon>Streptomycetaceae</taxon>
        <taxon>Streptomyces</taxon>
    </lineage>
</organism>
<keyword evidence="3" id="KW-1185">Reference proteome</keyword>
<name>A0ABW0V3H0_9ACTN</name>
<feature type="coiled-coil region" evidence="1">
    <location>
        <begin position="1"/>
        <end position="42"/>
    </location>
</feature>
<protein>
    <recommendedName>
        <fullName evidence="4">DprA winged helix domain-containing protein</fullName>
    </recommendedName>
</protein>
<comment type="caution">
    <text evidence="2">The sequence shown here is derived from an EMBL/GenBank/DDBJ whole genome shotgun (WGS) entry which is preliminary data.</text>
</comment>
<gene>
    <name evidence="2" type="ORF">ACFPZJ_37925</name>
</gene>
<evidence type="ECO:0000256" key="1">
    <source>
        <dbReference type="SAM" id="Coils"/>
    </source>
</evidence>
<evidence type="ECO:0000313" key="3">
    <source>
        <dbReference type="Proteomes" id="UP001596154"/>
    </source>
</evidence>
<keyword evidence="1" id="KW-0175">Coiled coil</keyword>